<reference evidence="1 2" key="1">
    <citation type="submission" date="2024-01" db="EMBL/GenBank/DDBJ databases">
        <title>Pedobacter sp. nov., isolated from fresh soil.</title>
        <authorList>
            <person name="Le N.T.T."/>
        </authorList>
    </citation>
    <scope>NUCLEOTIDE SEQUENCE [LARGE SCALE GENOMIC DNA]</scope>
    <source>
        <strain evidence="1 2">KR3-3</strain>
    </source>
</reference>
<evidence type="ECO:0008006" key="3">
    <source>
        <dbReference type="Google" id="ProtNLM"/>
    </source>
</evidence>
<comment type="caution">
    <text evidence="1">The sequence shown here is derived from an EMBL/GenBank/DDBJ whole genome shotgun (WGS) entry which is preliminary data.</text>
</comment>
<gene>
    <name evidence="1" type="ORF">VRU48_12040</name>
</gene>
<dbReference type="Proteomes" id="UP001336835">
    <property type="component" value="Unassembled WGS sequence"/>
</dbReference>
<dbReference type="SUPFAM" id="SSF50494">
    <property type="entry name" value="Trypsin-like serine proteases"/>
    <property type="match status" value="1"/>
</dbReference>
<evidence type="ECO:0000313" key="1">
    <source>
        <dbReference type="EMBL" id="MEE1945842.1"/>
    </source>
</evidence>
<sequence length="282" mass="32343">MIEKINTSKEVDKMLDHIMSTELAPHTCQIFEKGRPKGMKPYGAGVMVILNEMYFLLTASHVVEDWSDENQLFIKSKRGYISIVGTMSQTDIAKSEGVDLAFIKLDEVILPEILAGYKFLPLSKFRKHINLLDAAQYCVIGYPEINKKIDSKGIMQTGTSAYFMAPSKQKVYDYYNLKKRNHISLEFKGKGMDIRTGESKKLKGHHYGLSGCGLWLILIANNQNVYSYDYRLIGIMTDFRRGKYDCLFGNHIEFILQALQAFKHLNYKEIPVADVYTRYENS</sequence>
<proteinExistence type="predicted"/>
<accession>A0ABU7I8N9</accession>
<dbReference type="EMBL" id="JAZDQT010000002">
    <property type="protein sequence ID" value="MEE1945842.1"/>
    <property type="molecule type" value="Genomic_DNA"/>
</dbReference>
<organism evidence="1 2">
    <name type="scientific">Pedobacter albus</name>
    <dbReference type="NCBI Taxonomy" id="3113905"/>
    <lineage>
        <taxon>Bacteria</taxon>
        <taxon>Pseudomonadati</taxon>
        <taxon>Bacteroidota</taxon>
        <taxon>Sphingobacteriia</taxon>
        <taxon>Sphingobacteriales</taxon>
        <taxon>Sphingobacteriaceae</taxon>
        <taxon>Pedobacter</taxon>
    </lineage>
</organism>
<name>A0ABU7I8N9_9SPHI</name>
<dbReference type="InterPro" id="IPR009003">
    <property type="entry name" value="Peptidase_S1_PA"/>
</dbReference>
<keyword evidence="2" id="KW-1185">Reference proteome</keyword>
<evidence type="ECO:0000313" key="2">
    <source>
        <dbReference type="Proteomes" id="UP001336835"/>
    </source>
</evidence>
<dbReference type="RefSeq" id="WP_330108162.1">
    <property type="nucleotide sequence ID" value="NZ_JAZDQT010000002.1"/>
</dbReference>
<protein>
    <recommendedName>
        <fullName evidence="3">Trypsin-like peptidase domain-containing protein</fullName>
    </recommendedName>
</protein>